<evidence type="ECO:0000313" key="2">
    <source>
        <dbReference type="Proteomes" id="UP001054945"/>
    </source>
</evidence>
<proteinExistence type="predicted"/>
<sequence>MKDFRGRGRDVKLGRAVITDLRLGGVRSTCLCAWEDGCGRPVMRHRWPVALSGQPRPCNFLAAFACFFKLSGIKCDESVFFYPFARGACRKLSCCYRFKV</sequence>
<keyword evidence="2" id="KW-1185">Reference proteome</keyword>
<accession>A0AAV4TK28</accession>
<dbReference type="AlphaFoldDB" id="A0AAV4TK28"/>
<reference evidence="1 2" key="1">
    <citation type="submission" date="2021-06" db="EMBL/GenBank/DDBJ databases">
        <title>Caerostris extrusa draft genome.</title>
        <authorList>
            <person name="Kono N."/>
            <person name="Arakawa K."/>
        </authorList>
    </citation>
    <scope>NUCLEOTIDE SEQUENCE [LARGE SCALE GENOMIC DNA]</scope>
</reference>
<name>A0AAV4TK28_CAEEX</name>
<dbReference type="EMBL" id="BPLR01011466">
    <property type="protein sequence ID" value="GIY46695.1"/>
    <property type="molecule type" value="Genomic_DNA"/>
</dbReference>
<protein>
    <submittedName>
        <fullName evidence="1">Uncharacterized protein</fullName>
    </submittedName>
</protein>
<dbReference type="Proteomes" id="UP001054945">
    <property type="component" value="Unassembled WGS sequence"/>
</dbReference>
<gene>
    <name evidence="1" type="ORF">CEXT_5991</name>
</gene>
<evidence type="ECO:0000313" key="1">
    <source>
        <dbReference type="EMBL" id="GIY46695.1"/>
    </source>
</evidence>
<organism evidence="1 2">
    <name type="scientific">Caerostris extrusa</name>
    <name type="common">Bark spider</name>
    <name type="synonym">Caerostris bankana</name>
    <dbReference type="NCBI Taxonomy" id="172846"/>
    <lineage>
        <taxon>Eukaryota</taxon>
        <taxon>Metazoa</taxon>
        <taxon>Ecdysozoa</taxon>
        <taxon>Arthropoda</taxon>
        <taxon>Chelicerata</taxon>
        <taxon>Arachnida</taxon>
        <taxon>Araneae</taxon>
        <taxon>Araneomorphae</taxon>
        <taxon>Entelegynae</taxon>
        <taxon>Araneoidea</taxon>
        <taxon>Araneidae</taxon>
        <taxon>Caerostris</taxon>
    </lineage>
</organism>
<comment type="caution">
    <text evidence="1">The sequence shown here is derived from an EMBL/GenBank/DDBJ whole genome shotgun (WGS) entry which is preliminary data.</text>
</comment>